<dbReference type="SUPFAM" id="SSF46785">
    <property type="entry name" value="Winged helix' DNA-binding domain"/>
    <property type="match status" value="1"/>
</dbReference>
<evidence type="ECO:0000256" key="2">
    <source>
        <dbReference type="ARBA" id="ARBA00009171"/>
    </source>
</evidence>
<feature type="domain" description="OCEL" evidence="9">
    <location>
        <begin position="404"/>
        <end position="500"/>
    </location>
</feature>
<dbReference type="InterPro" id="IPR042065">
    <property type="entry name" value="E3_ELL-like"/>
</dbReference>
<keyword evidence="8" id="KW-0812">Transmembrane</keyword>
<organism evidence="10 11">
    <name type="scientific">Papilio machaon</name>
    <name type="common">Old World swallowtail butterfly</name>
    <dbReference type="NCBI Taxonomy" id="76193"/>
    <lineage>
        <taxon>Eukaryota</taxon>
        <taxon>Metazoa</taxon>
        <taxon>Ecdysozoa</taxon>
        <taxon>Arthropoda</taxon>
        <taxon>Hexapoda</taxon>
        <taxon>Insecta</taxon>
        <taxon>Pterygota</taxon>
        <taxon>Neoptera</taxon>
        <taxon>Endopterygota</taxon>
        <taxon>Lepidoptera</taxon>
        <taxon>Glossata</taxon>
        <taxon>Ditrysia</taxon>
        <taxon>Papilionoidea</taxon>
        <taxon>Papilionidae</taxon>
        <taxon>Papilioninae</taxon>
        <taxon>Papilio</taxon>
    </lineage>
</organism>
<dbReference type="Gene3D" id="6.10.140.340">
    <property type="match status" value="1"/>
</dbReference>
<keyword evidence="5" id="KW-0539">Nucleus</keyword>
<keyword evidence="8" id="KW-0472">Membrane</keyword>
<keyword evidence="8" id="KW-1133">Transmembrane helix</keyword>
<dbReference type="PANTHER" id="PTHR23288">
    <property type="entry name" value="OCCLUDIN AND RNA POLYMERASE II ELONGATION FACTOR ELL"/>
    <property type="match status" value="1"/>
</dbReference>
<evidence type="ECO:0000313" key="10">
    <source>
        <dbReference type="EMBL" id="KPJ09913.1"/>
    </source>
</evidence>
<dbReference type="InParanoid" id="A0A0N1PF70"/>
<dbReference type="GO" id="GO:0008023">
    <property type="term" value="C:transcription elongation factor complex"/>
    <property type="evidence" value="ECO:0007669"/>
    <property type="project" value="InterPro"/>
</dbReference>
<reference evidence="10 11" key="1">
    <citation type="journal article" date="2015" name="Nat. Commun.">
        <title>Outbred genome sequencing and CRISPR/Cas9 gene editing in butterflies.</title>
        <authorList>
            <person name="Li X."/>
            <person name="Fan D."/>
            <person name="Zhang W."/>
            <person name="Liu G."/>
            <person name="Zhang L."/>
            <person name="Zhao L."/>
            <person name="Fang X."/>
            <person name="Chen L."/>
            <person name="Dong Y."/>
            <person name="Chen Y."/>
            <person name="Ding Y."/>
            <person name="Zhao R."/>
            <person name="Feng M."/>
            <person name="Zhu Y."/>
            <person name="Feng Y."/>
            <person name="Jiang X."/>
            <person name="Zhu D."/>
            <person name="Xiang H."/>
            <person name="Feng X."/>
            <person name="Li S."/>
            <person name="Wang J."/>
            <person name="Zhang G."/>
            <person name="Kronforst M.R."/>
            <person name="Wang W."/>
        </authorList>
    </citation>
    <scope>NUCLEOTIDE SEQUENCE [LARGE SCALE GENOMIC DNA]</scope>
    <source>
        <strain evidence="10">Ya'a_city_454_Pm</strain>
        <tissue evidence="10">Whole body</tissue>
    </source>
</reference>
<dbReference type="Proteomes" id="UP000053240">
    <property type="component" value="Unassembled WGS sequence"/>
</dbReference>
<feature type="region of interest" description="Disordered" evidence="7">
    <location>
        <begin position="107"/>
        <end position="205"/>
    </location>
</feature>
<keyword evidence="3" id="KW-0805">Transcription regulation</keyword>
<dbReference type="InterPro" id="IPR019464">
    <property type="entry name" value="ELL_N"/>
</dbReference>
<dbReference type="GO" id="GO:0042795">
    <property type="term" value="P:snRNA transcription by RNA polymerase II"/>
    <property type="evidence" value="ECO:0007669"/>
    <property type="project" value="TreeGrafter"/>
</dbReference>
<dbReference type="GO" id="GO:0000987">
    <property type="term" value="F:cis-regulatory region sequence-specific DNA binding"/>
    <property type="evidence" value="ECO:0007669"/>
    <property type="project" value="TreeGrafter"/>
</dbReference>
<evidence type="ECO:0000256" key="7">
    <source>
        <dbReference type="SAM" id="MobiDB-lite"/>
    </source>
</evidence>
<dbReference type="InterPro" id="IPR031176">
    <property type="entry name" value="ELL/occludin"/>
</dbReference>
<evidence type="ECO:0000256" key="3">
    <source>
        <dbReference type="ARBA" id="ARBA00023015"/>
    </source>
</evidence>
<evidence type="ECO:0000256" key="1">
    <source>
        <dbReference type="ARBA" id="ARBA00004123"/>
    </source>
</evidence>
<dbReference type="GO" id="GO:0032968">
    <property type="term" value="P:positive regulation of transcription elongation by RNA polymerase II"/>
    <property type="evidence" value="ECO:0007669"/>
    <property type="project" value="TreeGrafter"/>
</dbReference>
<dbReference type="STRING" id="76193.A0A0N1PF70"/>
<comment type="similarity">
    <text evidence="2 6">Belongs to the ELL/occludin family.</text>
</comment>
<dbReference type="SUPFAM" id="SSF144292">
    <property type="entry name" value="occludin/ELL-like"/>
    <property type="match status" value="1"/>
</dbReference>
<dbReference type="InterPro" id="IPR010844">
    <property type="entry name" value="Occludin_ELL"/>
</dbReference>
<dbReference type="Pfam" id="PF10390">
    <property type="entry name" value="ELL"/>
    <property type="match status" value="2"/>
</dbReference>
<evidence type="ECO:0000313" key="11">
    <source>
        <dbReference type="Proteomes" id="UP000053240"/>
    </source>
</evidence>
<feature type="compositionally biased region" description="Pro residues" evidence="7">
    <location>
        <begin position="190"/>
        <end position="201"/>
    </location>
</feature>
<gene>
    <name evidence="10" type="ORF">RR48_05115</name>
</gene>
<dbReference type="InterPro" id="IPR036390">
    <property type="entry name" value="WH_DNA-bd_sf"/>
</dbReference>
<feature type="transmembrane region" description="Helical" evidence="8">
    <location>
        <begin position="556"/>
        <end position="576"/>
    </location>
</feature>
<proteinExistence type="inferred from homology"/>
<keyword evidence="11" id="KW-1185">Reference proteome</keyword>
<evidence type="ECO:0000256" key="4">
    <source>
        <dbReference type="ARBA" id="ARBA00023163"/>
    </source>
</evidence>
<evidence type="ECO:0000256" key="8">
    <source>
        <dbReference type="SAM" id="Phobius"/>
    </source>
</evidence>
<protein>
    <recommendedName>
        <fullName evidence="9">OCEL domain-containing protein</fullName>
    </recommendedName>
</protein>
<feature type="compositionally biased region" description="Basic and acidic residues" evidence="7">
    <location>
        <begin position="107"/>
        <end position="187"/>
    </location>
</feature>
<dbReference type="AlphaFoldDB" id="A0A0N1PF70"/>
<accession>A0A0N1PF70</accession>
<evidence type="ECO:0000259" key="9">
    <source>
        <dbReference type="PROSITE" id="PS51980"/>
    </source>
</evidence>
<dbReference type="Pfam" id="PF07303">
    <property type="entry name" value="Occludin_ELL"/>
    <property type="match status" value="1"/>
</dbReference>
<keyword evidence="4" id="KW-0804">Transcription</keyword>
<evidence type="ECO:0000256" key="5">
    <source>
        <dbReference type="ARBA" id="ARBA00023242"/>
    </source>
</evidence>
<sequence length="586" mass="67140">MEGPQGSFECVRGGAGARRLECCGPLPRRMRVLANDDSYEATKDRMARTVAAEQSKCTRVIKPNQTDIGRRINKRLSHTTYSNGSAAAQLAERAERAEKERLERLERERAERAERERVERAERERVERAERERVERAERERAERAERERAERLERERVERVERERAERAERERAERPDRAERAERAVPRGAPPPHQRPPPAADVSRRSINERLIQLLALKPFKKPELYARLSSEGIKEKDRAEVNKILPKIGSLKDNCYHLRRHIWNDVNEDWPFYTEEEKRMLKRYLPFLRVFSSVKSSSPSGQPIRSFIISDTTSIRPLDCQLLSAPIKEWDTIVPIKKDNGYTLNFNTVKDLCPSPVKPNGFRNSPTVEQTSITEKDITNTEQLETTDLTSVPDENMTDLVDIERQYPAITSSGTRRAYKQEFSELYTEYRALYARVAQVAALFSQLEQQLRRTEPASPQRRVSTPQLETGARVCGEHHAGVLTLALPARRPLPLVAGTAPPAAPRPRPAHHTRHRANYAPTAHQLRTNCAPTALNCAPTPSARSDTWLVHRLIAYLHMQMLVVAYAAMYLRLSMFVSRGCSI</sequence>
<dbReference type="Gene3D" id="1.10.10.2670">
    <property type="entry name" value="E3 ubiquitin-protein ligase"/>
    <property type="match status" value="1"/>
</dbReference>
<dbReference type="EMBL" id="KQ461068">
    <property type="protein sequence ID" value="KPJ09913.1"/>
    <property type="molecule type" value="Genomic_DNA"/>
</dbReference>
<comment type="subcellular location">
    <subcellularLocation>
        <location evidence="1">Nucleus</location>
    </subcellularLocation>
</comment>
<dbReference type="GO" id="GO:0006368">
    <property type="term" value="P:transcription elongation by RNA polymerase II"/>
    <property type="evidence" value="ECO:0007669"/>
    <property type="project" value="InterPro"/>
</dbReference>
<dbReference type="PANTHER" id="PTHR23288:SF17">
    <property type="entry name" value="RNA POLYMERASE II ELONGATION FACTOR ELL"/>
    <property type="match status" value="1"/>
</dbReference>
<evidence type="ECO:0000256" key="6">
    <source>
        <dbReference type="PROSITE-ProRule" id="PRU01324"/>
    </source>
</evidence>
<name>A0A0N1PF70_PAPMA</name>
<dbReference type="PROSITE" id="PS51980">
    <property type="entry name" value="OCEL"/>
    <property type="match status" value="1"/>
</dbReference>